<dbReference type="PANTHER" id="PTHR32507:SF7">
    <property type="entry name" value="K(+)_H(+) ANTIPORTER NHAP2"/>
    <property type="match status" value="1"/>
</dbReference>
<feature type="transmembrane region" description="Helical" evidence="9">
    <location>
        <begin position="215"/>
        <end position="236"/>
    </location>
</feature>
<keyword evidence="3" id="KW-0050">Antiport</keyword>
<dbReference type="Pfam" id="PF00999">
    <property type="entry name" value="Na_H_Exchanger"/>
    <property type="match status" value="1"/>
</dbReference>
<gene>
    <name evidence="11" type="ORF">BN10_630004</name>
</gene>
<feature type="transmembrane region" description="Helical" evidence="9">
    <location>
        <begin position="267"/>
        <end position="290"/>
    </location>
</feature>
<dbReference type="InterPro" id="IPR006153">
    <property type="entry name" value="Cation/H_exchanger_TM"/>
</dbReference>
<feature type="transmembrane region" description="Helical" evidence="9">
    <location>
        <begin position="183"/>
        <end position="208"/>
    </location>
</feature>
<dbReference type="eggNOG" id="COG3263">
    <property type="taxonomic scope" value="Bacteria"/>
</dbReference>
<proteinExistence type="predicted"/>
<dbReference type="STRING" id="1193181.BN10_630004"/>
<reference evidence="11 12" key="1">
    <citation type="journal article" date="2013" name="ISME J.">
        <title>A metabolic model for members of the genus Tetrasphaera involved in enhanced biological phosphorus removal.</title>
        <authorList>
            <person name="Kristiansen R."/>
            <person name="Nguyen H.T.T."/>
            <person name="Saunders A.M."/>
            <person name="Nielsen J.L."/>
            <person name="Wimmer R."/>
            <person name="Le V.Q."/>
            <person name="McIlroy S.J."/>
            <person name="Petrovski S."/>
            <person name="Seviour R.J."/>
            <person name="Calteau A."/>
            <person name="Nielsen K.L."/>
            <person name="Nielsen P.H."/>
        </authorList>
    </citation>
    <scope>NUCLEOTIDE SEQUENCE [LARGE SCALE GENOMIC DNA]</scope>
    <source>
        <strain evidence="11 12">Lp2</strain>
    </source>
</reference>
<protein>
    <submittedName>
        <fullName evidence="11">Cell volume regulation protein CvrA</fullName>
    </submittedName>
</protein>
<comment type="subcellular location">
    <subcellularLocation>
        <location evidence="1">Cell membrane</location>
        <topology evidence="1">Multi-pass membrane protein</topology>
    </subcellularLocation>
</comment>
<dbReference type="GO" id="GO:0015297">
    <property type="term" value="F:antiporter activity"/>
    <property type="evidence" value="ECO:0007669"/>
    <property type="project" value="UniProtKB-KW"/>
</dbReference>
<evidence type="ECO:0000256" key="1">
    <source>
        <dbReference type="ARBA" id="ARBA00004651"/>
    </source>
</evidence>
<dbReference type="InterPro" id="IPR038770">
    <property type="entry name" value="Na+/solute_symporter_sf"/>
</dbReference>
<dbReference type="NCBIfam" id="NF003715">
    <property type="entry name" value="PRK05326.1-2"/>
    <property type="match status" value="1"/>
</dbReference>
<feature type="transmembrane region" description="Helical" evidence="9">
    <location>
        <begin position="31"/>
        <end position="50"/>
    </location>
</feature>
<dbReference type="AlphaFoldDB" id="N0E4A4"/>
<dbReference type="RefSeq" id="WP_010850493.1">
    <property type="nucleotide sequence ID" value="NZ_HF570956.1"/>
</dbReference>
<dbReference type="GO" id="GO:0006813">
    <property type="term" value="P:potassium ion transport"/>
    <property type="evidence" value="ECO:0007669"/>
    <property type="project" value="InterPro"/>
</dbReference>
<evidence type="ECO:0000256" key="5">
    <source>
        <dbReference type="ARBA" id="ARBA00022692"/>
    </source>
</evidence>
<feature type="transmembrane region" description="Helical" evidence="9">
    <location>
        <begin position="62"/>
        <end position="79"/>
    </location>
</feature>
<evidence type="ECO:0000256" key="3">
    <source>
        <dbReference type="ARBA" id="ARBA00022449"/>
    </source>
</evidence>
<accession>N0E4A4</accession>
<dbReference type="PANTHER" id="PTHR32507">
    <property type="entry name" value="NA(+)/H(+) ANTIPORTER 1"/>
    <property type="match status" value="1"/>
</dbReference>
<evidence type="ECO:0000256" key="7">
    <source>
        <dbReference type="ARBA" id="ARBA00023065"/>
    </source>
</evidence>
<keyword evidence="4" id="KW-1003">Cell membrane</keyword>
<feature type="transmembrane region" description="Helical" evidence="9">
    <location>
        <begin position="120"/>
        <end position="140"/>
    </location>
</feature>
<dbReference type="SUPFAM" id="SSF116726">
    <property type="entry name" value="TrkA C-terminal domain-like"/>
    <property type="match status" value="1"/>
</dbReference>
<dbReference type="Proteomes" id="UP000013167">
    <property type="component" value="Unassembled WGS sequence"/>
</dbReference>
<evidence type="ECO:0000256" key="8">
    <source>
        <dbReference type="ARBA" id="ARBA00023136"/>
    </source>
</evidence>
<organism evidence="11 12">
    <name type="scientific">Phycicoccus elongatus Lp2</name>
    <dbReference type="NCBI Taxonomy" id="1193181"/>
    <lineage>
        <taxon>Bacteria</taxon>
        <taxon>Bacillati</taxon>
        <taxon>Actinomycetota</taxon>
        <taxon>Actinomycetes</taxon>
        <taxon>Micrococcales</taxon>
        <taxon>Intrasporangiaceae</taxon>
        <taxon>Phycicoccus</taxon>
    </lineage>
</organism>
<keyword evidence="6 9" id="KW-1133">Transmembrane helix</keyword>
<keyword evidence="2" id="KW-0813">Transport</keyword>
<dbReference type="HOGENOM" id="CLU_005912_9_1_11"/>
<evidence type="ECO:0000256" key="2">
    <source>
        <dbReference type="ARBA" id="ARBA00022448"/>
    </source>
</evidence>
<dbReference type="NCBIfam" id="NF003716">
    <property type="entry name" value="PRK05326.1-3"/>
    <property type="match status" value="1"/>
</dbReference>
<dbReference type="EMBL" id="CAIZ01000134">
    <property type="protein sequence ID" value="CCH70650.1"/>
    <property type="molecule type" value="Genomic_DNA"/>
</dbReference>
<feature type="transmembrane region" description="Helical" evidence="9">
    <location>
        <begin position="91"/>
        <end position="114"/>
    </location>
</feature>
<dbReference type="GO" id="GO:0005886">
    <property type="term" value="C:plasma membrane"/>
    <property type="evidence" value="ECO:0007669"/>
    <property type="project" value="UniProtKB-SubCell"/>
</dbReference>
<keyword evidence="12" id="KW-1185">Reference proteome</keyword>
<keyword evidence="7" id="KW-0406">Ion transport</keyword>
<keyword evidence="5 9" id="KW-0812">Transmembrane</keyword>
<feature type="domain" description="RCK C-terminal" evidence="10">
    <location>
        <begin position="403"/>
        <end position="485"/>
    </location>
</feature>
<feature type="transmembrane region" description="Helical" evidence="9">
    <location>
        <begin position="242"/>
        <end position="260"/>
    </location>
</feature>
<dbReference type="InterPro" id="IPR036721">
    <property type="entry name" value="RCK_C_sf"/>
</dbReference>
<evidence type="ECO:0000256" key="9">
    <source>
        <dbReference type="SAM" id="Phobius"/>
    </source>
</evidence>
<feature type="transmembrane region" description="Helical" evidence="9">
    <location>
        <begin position="296"/>
        <end position="314"/>
    </location>
</feature>
<dbReference type="Pfam" id="PF02080">
    <property type="entry name" value="TrkA_C"/>
    <property type="match status" value="1"/>
</dbReference>
<dbReference type="InterPro" id="IPR006037">
    <property type="entry name" value="RCK_C"/>
</dbReference>
<name>N0E4A4_9MICO</name>
<evidence type="ECO:0000256" key="4">
    <source>
        <dbReference type="ARBA" id="ARBA00022475"/>
    </source>
</evidence>
<evidence type="ECO:0000256" key="6">
    <source>
        <dbReference type="ARBA" id="ARBA00022989"/>
    </source>
</evidence>
<evidence type="ECO:0000313" key="12">
    <source>
        <dbReference type="Proteomes" id="UP000013167"/>
    </source>
</evidence>
<feature type="transmembrane region" description="Helical" evidence="9">
    <location>
        <begin position="335"/>
        <end position="356"/>
    </location>
</feature>
<evidence type="ECO:0000313" key="11">
    <source>
        <dbReference type="EMBL" id="CCH70650.1"/>
    </source>
</evidence>
<sequence length="525" mass="54989">MSLDSLASWLLVGSLVVLFGVLAVRFSVRSGLPSLLIYLAIGLLLGERFLGVRYDNALLTEILGYAALTVILIEGGITTQWRGVKRSIGPAVSLATVGVLVSVGVVAFAAHAVLGLPWQTALIVGAVLSSTDAAAVFSVLRRVPLPRRVSGILEVESGLNDPPVVILVTLFSLRAAGQGGDGTWLHVAAIALMELAGGLTMGLVIGWLGGRLLKAISGSAATVFAIGVIAVAIMAYGLADRLHLSGFAACYVAALVLGNLDLPHRASFIGLSTALGWLAQIGLFVLLGLLADPKEFVAQLWPAVALGTILLLVARPLSVLLSCGPFRLSWREHAFLSWAGLRGAVPVVLATVPTLVGAPGMMWLFDLVFVLVVIFTLVQAPTLPWVARRLGVIAAHHEVDLAVESTSLDEVGADLLEVSVGPGSHLAGIEISELRLPPKANVSLIVRADTTIVPGSSTLIRRGDRLLVVVPSAHRVATQARLEAVSTSGRLAGWTRGAPASDEVDHSLPPSLPRRLWGRVTRPDA</sequence>
<dbReference type="PROSITE" id="PS51202">
    <property type="entry name" value="RCK_C"/>
    <property type="match status" value="1"/>
</dbReference>
<feature type="transmembrane region" description="Helical" evidence="9">
    <location>
        <begin position="362"/>
        <end position="380"/>
    </location>
</feature>
<dbReference type="Gene3D" id="1.20.1530.20">
    <property type="match status" value="1"/>
</dbReference>
<feature type="transmembrane region" description="Helical" evidence="9">
    <location>
        <begin position="6"/>
        <end position="24"/>
    </location>
</feature>
<evidence type="ECO:0000259" key="10">
    <source>
        <dbReference type="PROSITE" id="PS51202"/>
    </source>
</evidence>
<dbReference type="GO" id="GO:0008324">
    <property type="term" value="F:monoatomic cation transmembrane transporter activity"/>
    <property type="evidence" value="ECO:0007669"/>
    <property type="project" value="InterPro"/>
</dbReference>
<dbReference type="GO" id="GO:1902600">
    <property type="term" value="P:proton transmembrane transport"/>
    <property type="evidence" value="ECO:0007669"/>
    <property type="project" value="InterPro"/>
</dbReference>
<dbReference type="Gene3D" id="3.30.70.1450">
    <property type="entry name" value="Regulator of K+ conductance, C-terminal domain"/>
    <property type="match status" value="1"/>
</dbReference>
<dbReference type="OrthoDB" id="9810759at2"/>
<comment type="caution">
    <text evidence="11">The sequence shown here is derived from an EMBL/GenBank/DDBJ whole genome shotgun (WGS) entry which is preliminary data.</text>
</comment>
<keyword evidence="8 9" id="KW-0472">Membrane</keyword>